<keyword evidence="2" id="KW-1185">Reference proteome</keyword>
<sequence>MITGHITNYAKRRDVEIEVLKAGEVDDDAQVWFYTADNDCEPVLMYLINNDGSLTYRSKLMKSLEDMPAHINNKEVLKRVICYISDQHKADMM</sequence>
<dbReference type="GeneID" id="14012947"/>
<dbReference type="RefSeq" id="YP_007007514.1">
    <property type="nucleotide sequence ID" value="NC_019526.1"/>
</dbReference>
<organism evidence="1 2">
    <name type="scientific">Klebsiella phage vB_KleM_RaK2</name>
    <dbReference type="NCBI Taxonomy" id="1147094"/>
    <lineage>
        <taxon>Viruses</taxon>
        <taxon>Duplodnaviria</taxon>
        <taxon>Heunggongvirae</taxon>
        <taxon>Uroviricota</taxon>
        <taxon>Caudoviricetes</taxon>
        <taxon>Alcyoneusvirus</taxon>
        <taxon>Alcyoneusvirus RaK2</taxon>
    </lineage>
</organism>
<dbReference type="Proteomes" id="UP000007524">
    <property type="component" value="Segment"/>
</dbReference>
<protein>
    <submittedName>
        <fullName evidence="1">Uncharacterized protein</fullName>
    </submittedName>
</protein>
<name>H6X4G6_9CAUD</name>
<dbReference type="KEGG" id="vg:14012947"/>
<accession>H6X4G6</accession>
<gene>
    <name evidence="1" type="ORF">RaK2_00359</name>
</gene>
<evidence type="ECO:0000313" key="1">
    <source>
        <dbReference type="EMBL" id="AFA44632.1"/>
    </source>
</evidence>
<dbReference type="EMBL" id="JQ513383">
    <property type="protein sequence ID" value="AFA44632.1"/>
    <property type="molecule type" value="Genomic_DNA"/>
</dbReference>
<evidence type="ECO:0000313" key="2">
    <source>
        <dbReference type="Proteomes" id="UP000007524"/>
    </source>
</evidence>
<reference evidence="1 2" key="1">
    <citation type="journal article" date="2012" name="J. Virol.">
        <title>Genome of Klebsiella sp.-Infecting Bacteriophage vB_KleM_RaK2.</title>
        <authorList>
            <person name="Simoliunas E."/>
            <person name="Kaliniene L."/>
            <person name="Truncaite L."/>
            <person name="Klausa V."/>
            <person name="Zajanckauskaite A."/>
            <person name="Meskys R."/>
        </authorList>
    </citation>
    <scope>NUCLEOTIDE SEQUENCE [LARGE SCALE GENOMIC DNA]</scope>
</reference>
<proteinExistence type="predicted"/>